<reference evidence="2 3" key="1">
    <citation type="journal article" date="2023" name="Int. J. Syst. Evol. Microbiol.">
        <title>Winogradskyella bathintestinalis sp. nov., isolated from the intestine of the deep-sea loosejaw dragonfish, Malacosteus niger.</title>
        <authorList>
            <person name="Uniacke-Lowe S."/>
            <person name="Johnson C.N."/>
            <person name="Stanton C."/>
            <person name="Hill C."/>
            <person name="Ross P."/>
        </authorList>
    </citation>
    <scope>NUCLEOTIDE SEQUENCE [LARGE SCALE GENOMIC DNA]</scope>
    <source>
        <strain evidence="2 3">APC 3343</strain>
    </source>
</reference>
<gene>
    <name evidence="2" type="ORF">QMA06_02305</name>
</gene>
<keyword evidence="1" id="KW-0472">Membrane</keyword>
<keyword evidence="3" id="KW-1185">Reference proteome</keyword>
<protein>
    <submittedName>
        <fullName evidence="2">Uncharacterized protein</fullName>
    </submittedName>
</protein>
<keyword evidence="1" id="KW-1133">Transmembrane helix</keyword>
<evidence type="ECO:0000256" key="1">
    <source>
        <dbReference type="SAM" id="Phobius"/>
    </source>
</evidence>
<dbReference type="Proteomes" id="UP001231197">
    <property type="component" value="Unassembled WGS sequence"/>
</dbReference>
<name>A0ABT7ZR98_9FLAO</name>
<proteinExistence type="predicted"/>
<comment type="caution">
    <text evidence="2">The sequence shown here is derived from an EMBL/GenBank/DDBJ whole genome shotgun (WGS) entry which is preliminary data.</text>
</comment>
<evidence type="ECO:0000313" key="3">
    <source>
        <dbReference type="Proteomes" id="UP001231197"/>
    </source>
</evidence>
<dbReference type="RefSeq" id="WP_290205235.1">
    <property type="nucleotide sequence ID" value="NZ_JASDDK010000001.1"/>
</dbReference>
<feature type="transmembrane region" description="Helical" evidence="1">
    <location>
        <begin position="7"/>
        <end position="27"/>
    </location>
</feature>
<dbReference type="EMBL" id="JASDDK010000001">
    <property type="protein sequence ID" value="MDN3491536.1"/>
    <property type="molecule type" value="Genomic_DNA"/>
</dbReference>
<sequence length="78" mass="9006">MKTDTKAGIYVFIIFGVTYLLVRFGIQMMFEDIHTYLLSGISAIITVILSPQRRIVKKQSGNEIQLKWLFSKKVIILK</sequence>
<accession>A0ABT7ZR98</accession>
<evidence type="ECO:0000313" key="2">
    <source>
        <dbReference type="EMBL" id="MDN3491536.1"/>
    </source>
</evidence>
<feature type="transmembrane region" description="Helical" evidence="1">
    <location>
        <begin position="33"/>
        <end position="50"/>
    </location>
</feature>
<organism evidence="2 3">
    <name type="scientific">Winogradskyella bathintestinalis</name>
    <dbReference type="NCBI Taxonomy" id="3035208"/>
    <lineage>
        <taxon>Bacteria</taxon>
        <taxon>Pseudomonadati</taxon>
        <taxon>Bacteroidota</taxon>
        <taxon>Flavobacteriia</taxon>
        <taxon>Flavobacteriales</taxon>
        <taxon>Flavobacteriaceae</taxon>
        <taxon>Winogradskyella</taxon>
    </lineage>
</organism>
<keyword evidence="1" id="KW-0812">Transmembrane</keyword>